<feature type="non-terminal residue" evidence="6">
    <location>
        <position position="1"/>
    </location>
</feature>
<evidence type="ECO:0000256" key="2">
    <source>
        <dbReference type="ARBA" id="ARBA00008044"/>
    </source>
</evidence>
<dbReference type="PANTHER" id="PTHR13375:SF3">
    <property type="entry name" value="THO COMPLEX SUBUNIT 5 HOMOLOG"/>
    <property type="match status" value="1"/>
</dbReference>
<protein>
    <recommendedName>
        <fullName evidence="8">THO complex subunit 5</fullName>
    </recommendedName>
</protein>
<dbReference type="PANTHER" id="PTHR13375">
    <property type="entry name" value="FMS INTERACTING PROTEIN"/>
    <property type="match status" value="1"/>
</dbReference>
<dbReference type="AlphaFoldDB" id="A0A6L2PS02"/>
<dbReference type="GO" id="GO:0003729">
    <property type="term" value="F:mRNA binding"/>
    <property type="evidence" value="ECO:0007669"/>
    <property type="project" value="TreeGrafter"/>
</dbReference>
<comment type="caution">
    <text evidence="6">The sequence shown here is derived from an EMBL/GenBank/DDBJ whole genome shotgun (WGS) entry which is preliminary data.</text>
</comment>
<dbReference type="Proteomes" id="UP000502823">
    <property type="component" value="Unassembled WGS sequence"/>
</dbReference>
<gene>
    <name evidence="6" type="ORF">Cfor_09099</name>
</gene>
<evidence type="ECO:0000256" key="4">
    <source>
        <dbReference type="SAM" id="Coils"/>
    </source>
</evidence>
<proteinExistence type="inferred from homology"/>
<dbReference type="FunCoup" id="A0A6L2PS02">
    <property type="interactions" value="1434"/>
</dbReference>
<comment type="subcellular location">
    <subcellularLocation>
        <location evidence="1">Nucleus</location>
    </subcellularLocation>
</comment>
<evidence type="ECO:0000313" key="6">
    <source>
        <dbReference type="EMBL" id="GFG35441.1"/>
    </source>
</evidence>
<dbReference type="EMBL" id="BLKM01000550">
    <property type="protein sequence ID" value="GFG35441.1"/>
    <property type="molecule type" value="Genomic_DNA"/>
</dbReference>
<dbReference type="GO" id="GO:0000445">
    <property type="term" value="C:THO complex part of transcription export complex"/>
    <property type="evidence" value="ECO:0007669"/>
    <property type="project" value="TreeGrafter"/>
</dbReference>
<reference evidence="7" key="1">
    <citation type="submission" date="2020-01" db="EMBL/GenBank/DDBJ databases">
        <title>Draft genome sequence of the Termite Coptotermes fromosanus.</title>
        <authorList>
            <person name="Itakura S."/>
            <person name="Yosikawa Y."/>
            <person name="Umezawa K."/>
        </authorList>
    </citation>
    <scope>NUCLEOTIDE SEQUENCE [LARGE SCALE GENOMIC DNA]</scope>
</reference>
<keyword evidence="7" id="KW-1185">Reference proteome</keyword>
<dbReference type="InterPro" id="IPR019163">
    <property type="entry name" value="THO_Thoc5"/>
</dbReference>
<evidence type="ECO:0000256" key="1">
    <source>
        <dbReference type="ARBA" id="ARBA00004123"/>
    </source>
</evidence>
<evidence type="ECO:0008006" key="8">
    <source>
        <dbReference type="Google" id="ProtNLM"/>
    </source>
</evidence>
<name>A0A6L2PS02_COPFO</name>
<keyword evidence="4" id="KW-0175">Coiled coil</keyword>
<keyword evidence="3" id="KW-0539">Nucleus</keyword>
<organism evidence="6 7">
    <name type="scientific">Coptotermes formosanus</name>
    <name type="common">Formosan subterranean termite</name>
    <dbReference type="NCBI Taxonomy" id="36987"/>
    <lineage>
        <taxon>Eukaryota</taxon>
        <taxon>Metazoa</taxon>
        <taxon>Ecdysozoa</taxon>
        <taxon>Arthropoda</taxon>
        <taxon>Hexapoda</taxon>
        <taxon>Insecta</taxon>
        <taxon>Pterygota</taxon>
        <taxon>Neoptera</taxon>
        <taxon>Polyneoptera</taxon>
        <taxon>Dictyoptera</taxon>
        <taxon>Blattodea</taxon>
        <taxon>Blattoidea</taxon>
        <taxon>Termitoidae</taxon>
        <taxon>Rhinotermitidae</taxon>
        <taxon>Coptotermes</taxon>
    </lineage>
</organism>
<dbReference type="GO" id="GO:0006406">
    <property type="term" value="P:mRNA export from nucleus"/>
    <property type="evidence" value="ECO:0007669"/>
    <property type="project" value="TreeGrafter"/>
</dbReference>
<evidence type="ECO:0000256" key="5">
    <source>
        <dbReference type="SAM" id="MobiDB-lite"/>
    </source>
</evidence>
<feature type="compositionally biased region" description="Acidic residues" evidence="5">
    <location>
        <begin position="279"/>
        <end position="290"/>
    </location>
</feature>
<feature type="coiled-coil region" evidence="4">
    <location>
        <begin position="22"/>
        <end position="49"/>
    </location>
</feature>
<feature type="region of interest" description="Disordered" evidence="5">
    <location>
        <begin position="268"/>
        <end position="305"/>
    </location>
</feature>
<dbReference type="OrthoDB" id="20582at2759"/>
<comment type="similarity">
    <text evidence="2">Belongs to the THOC5 family.</text>
</comment>
<evidence type="ECO:0000256" key="3">
    <source>
        <dbReference type="ARBA" id="ARBA00023242"/>
    </source>
</evidence>
<sequence length="772" mass="87526">NVIDFEEAEASARDPEKDMVLFRKTCDDIRKLMEEIAQLKAKNAGVNSEQIVAEIGENRIQASLLFVVLKKLNRLEKFRTKMSRDTLNREKQQVDSYHLQLQNLLYEILHLKKEVTKCLQFKSKDEEIDLVPVEEFYKEAPESLSRPDVTRHDSHQLKLARLEWELEQRKQLAVMCQKLQAAKETVAKEIQSKRERLDNLTPRLKSILEVTRPLQDYLGLPLDKIRRQHQAAYHLPKPLYVLYVQADAYREACDPLLTVAVSGDEEEAKSLKQSLDDTAAPDESDSDQEDCGDRQKRHHRKLSRTDRLEERKKRLLLRHPLTVDITIKLKDGNSLLLSFHYLVHLHVVTVKTRVTLVQAVHGVSAGDLIAPHNILTALFPHDLGLDSPNVANHYQLQSVGLEDFASHITELGIPFIWAQRVAGLDFMGARAAELMGSAQDSNKDNSVTVEAQTTVSQASVESVMRAIRQRLKARIALCRQVQALEAGLVSVPHALRSNFPAKICTTLSSWHPTSWNEFCHAPHTQSLVQAEAVSRGDTFYKAVLARGTAKLMALICVKCDYPRTPTVFCLQLNWHGEHDAGNNDAIRDMERELNVHWLELVDGVGWGNTLLAAQLLRLMACLDVFLESAGSIGIAPPEFPRDKIFFQPVRGRNRSRPYKYLRVAGGYQCKLCTVEMKSKKYWAVNVVGTHWWSTLLVFKKYDSSFSVDWQASVTGNFIGLSEFNTFMLKSSIPSPTASSLFFYQPCLSAHFFTSHNILIKTASFHTTVSDVL</sequence>
<dbReference type="InParanoid" id="A0A6L2PS02"/>
<evidence type="ECO:0000313" key="7">
    <source>
        <dbReference type="Proteomes" id="UP000502823"/>
    </source>
</evidence>
<dbReference type="Pfam" id="PF09766">
    <property type="entry name" value="FmiP_Thoc5"/>
    <property type="match status" value="1"/>
</dbReference>
<accession>A0A6L2PS02</accession>